<evidence type="ECO:0000256" key="1">
    <source>
        <dbReference type="SAM" id="MobiDB-lite"/>
    </source>
</evidence>
<feature type="transmembrane region" description="Helical" evidence="2">
    <location>
        <begin position="62"/>
        <end position="81"/>
    </location>
</feature>
<feature type="transmembrane region" description="Helical" evidence="2">
    <location>
        <begin position="251"/>
        <end position="272"/>
    </location>
</feature>
<feature type="region of interest" description="Disordered" evidence="1">
    <location>
        <begin position="288"/>
        <end position="312"/>
    </location>
</feature>
<feature type="transmembrane region" description="Helical" evidence="2">
    <location>
        <begin position="227"/>
        <end position="245"/>
    </location>
</feature>
<feature type="transmembrane region" description="Helical" evidence="2">
    <location>
        <begin position="342"/>
        <end position="362"/>
    </location>
</feature>
<feature type="transmembrane region" description="Helical" evidence="2">
    <location>
        <begin position="545"/>
        <end position="563"/>
    </location>
</feature>
<protein>
    <submittedName>
        <fullName evidence="3">Beta-carotene 15,15'-monooxygenase</fullName>
    </submittedName>
</protein>
<evidence type="ECO:0000313" key="3">
    <source>
        <dbReference type="EMBL" id="MCZ0858175.1"/>
    </source>
</evidence>
<keyword evidence="2" id="KW-0472">Membrane</keyword>
<comment type="caution">
    <text evidence="3">The sequence shown here is derived from an EMBL/GenBank/DDBJ whole genome shotgun (WGS) entry which is preliminary data.</text>
</comment>
<feature type="transmembrane region" description="Helical" evidence="2">
    <location>
        <begin position="368"/>
        <end position="386"/>
    </location>
</feature>
<feature type="transmembrane region" description="Helical" evidence="2">
    <location>
        <begin position="515"/>
        <end position="533"/>
    </location>
</feature>
<feature type="transmembrane region" description="Helical" evidence="2">
    <location>
        <begin position="194"/>
        <end position="215"/>
    </location>
</feature>
<evidence type="ECO:0000313" key="4">
    <source>
        <dbReference type="Proteomes" id="UP001072034"/>
    </source>
</evidence>
<feature type="compositionally biased region" description="Low complexity" evidence="1">
    <location>
        <begin position="292"/>
        <end position="312"/>
    </location>
</feature>
<feature type="transmembrane region" description="Helical" evidence="2">
    <location>
        <begin position="107"/>
        <end position="128"/>
    </location>
</feature>
<dbReference type="EMBL" id="JAPTMY010000018">
    <property type="protein sequence ID" value="MCZ0858175.1"/>
    <property type="molecule type" value="Genomic_DNA"/>
</dbReference>
<keyword evidence="2" id="KW-0812">Transmembrane</keyword>
<dbReference type="Pfam" id="PF20176">
    <property type="entry name" value="DUF6541"/>
    <property type="match status" value="2"/>
</dbReference>
<dbReference type="Proteomes" id="UP001072034">
    <property type="component" value="Unassembled WGS sequence"/>
</dbReference>
<feature type="transmembrane region" description="Helical" evidence="2">
    <location>
        <begin position="395"/>
        <end position="412"/>
    </location>
</feature>
<name>A0ABT4I8W5_9ACTO</name>
<proteinExistence type="predicted"/>
<organism evidence="3 4">
    <name type="scientific">Actinomyces israelii</name>
    <dbReference type="NCBI Taxonomy" id="1659"/>
    <lineage>
        <taxon>Bacteria</taxon>
        <taxon>Bacillati</taxon>
        <taxon>Actinomycetota</taxon>
        <taxon>Actinomycetes</taxon>
        <taxon>Actinomycetales</taxon>
        <taxon>Actinomycetaceae</taxon>
        <taxon>Actinomyces</taxon>
    </lineage>
</organism>
<reference evidence="3" key="1">
    <citation type="submission" date="2022-10" db="EMBL/GenBank/DDBJ databases">
        <title>Genome sequence of Actinomyces israelii ATCC 10048.</title>
        <authorList>
            <person name="Watt R.M."/>
            <person name="Tong W.M."/>
        </authorList>
    </citation>
    <scope>NUCLEOTIDE SEQUENCE</scope>
    <source>
        <strain evidence="3">ATCC 10048</strain>
    </source>
</reference>
<evidence type="ECO:0000256" key="2">
    <source>
        <dbReference type="SAM" id="Phobius"/>
    </source>
</evidence>
<gene>
    <name evidence="3" type="ORF">OHJ16_08985</name>
</gene>
<feature type="transmembrane region" description="Helical" evidence="2">
    <location>
        <begin position="481"/>
        <end position="503"/>
    </location>
</feature>
<dbReference type="InterPro" id="IPR046671">
    <property type="entry name" value="DUF6541"/>
</dbReference>
<feature type="transmembrane region" description="Helical" evidence="2">
    <location>
        <begin position="455"/>
        <end position="474"/>
    </location>
</feature>
<keyword evidence="2" id="KW-1133">Transmembrane helix</keyword>
<sequence>MIHVVAGVLLAAALLVSPGLLLARLGGVRGWAAASAALPLSCAVIGTSEILAALAGWAWVPWGWGVIAGVTALAAGILVIARRVWSGRWPLPAGPSRGGSGPRRPDLRVPAAVVAACLILAVGILAGMGSMSTPAQSFDIVFHFNAVQAIRQLGNASSFGSMAALYQGAPTYYPTVWHGVVALLPADVAVASNSMVLVVGALAWPLGITGLLVEALDDGAQPRSRTAIALGAVLSAATVGAPTMLLGTLAVWAYSLSVVCLPGVVVLGLRLLRSLPCEGAFEDAFARDSRTAPAAPAEPETPAELAESAAPAAPAAPSVSAEPAASVEPAEPAEPTAPSMPFSGLLMSGLLFVGGGAGVVLAHGAGTFNTMVLLGPLAAVLVVRLVRAGGRRRTLTLRALAVLAVFALLGAWKMRESLAWVWKYPRSGGNLLGALGQSLLDLPQYGPFAFKGMPMSIGVPLGIVVCGLAVLAAVRVPRARPWLVTAALALLLLTLVGGPQWWGRRIGALWYLQKARIQPLVIIPGLVLAAMGLRHLLDKRPGRKMVALLLALVCVTAVGRLPLHAKLVRSVHDADRIAYGMMLTPEDVEFISGLGDLLPEDAVVLGAPARGESYLWSLGGVDVLYPLRSRPTVGSAADRLAVVAPDLRPGSTTCRLLHEVGAEYYLRTDRSGTMWEDRQAPLRWDRALADWPTDGMEPVASTSTLSLWRITSCEG</sequence>
<dbReference type="RefSeq" id="WP_268917623.1">
    <property type="nucleotide sequence ID" value="NZ_JAPTMY010000018.1"/>
</dbReference>
<accession>A0ABT4I8W5</accession>
<keyword evidence="4" id="KW-1185">Reference proteome</keyword>